<dbReference type="SUPFAM" id="SSF109604">
    <property type="entry name" value="HD-domain/PDEase-like"/>
    <property type="match status" value="1"/>
</dbReference>
<dbReference type="Pfam" id="PF02518">
    <property type="entry name" value="HATPase_c"/>
    <property type="match status" value="1"/>
</dbReference>
<dbReference type="Gene3D" id="1.10.3210.10">
    <property type="entry name" value="Hypothetical protein af1432"/>
    <property type="match status" value="1"/>
</dbReference>
<accession>A0A1H2JL78</accession>
<dbReference type="SUPFAM" id="SSF55874">
    <property type="entry name" value="ATPase domain of HSP90 chaperone/DNA topoisomerase II/histidine kinase"/>
    <property type="match status" value="1"/>
</dbReference>
<evidence type="ECO:0000256" key="1">
    <source>
        <dbReference type="ARBA" id="ARBA00000085"/>
    </source>
</evidence>
<dbReference type="InterPro" id="IPR003594">
    <property type="entry name" value="HATPase_dom"/>
</dbReference>
<dbReference type="InterPro" id="IPR003661">
    <property type="entry name" value="HisK_dim/P_dom"/>
</dbReference>
<dbReference type="SUPFAM" id="SSF55781">
    <property type="entry name" value="GAF domain-like"/>
    <property type="match status" value="1"/>
</dbReference>
<dbReference type="InterPro" id="IPR036097">
    <property type="entry name" value="HisK_dim/P_sf"/>
</dbReference>
<dbReference type="InterPro" id="IPR005467">
    <property type="entry name" value="His_kinase_dom"/>
</dbReference>
<dbReference type="SUPFAM" id="SSF47384">
    <property type="entry name" value="Homodimeric domain of signal transducing histidine kinase"/>
    <property type="match status" value="1"/>
</dbReference>
<name>A0A1H2JL78_9BACT</name>
<dbReference type="Pfam" id="PF08668">
    <property type="entry name" value="HDOD"/>
    <property type="match status" value="1"/>
</dbReference>
<evidence type="ECO:0000313" key="6">
    <source>
        <dbReference type="EMBL" id="SDU57210.1"/>
    </source>
</evidence>
<dbReference type="InterPro" id="IPR004358">
    <property type="entry name" value="Sig_transdc_His_kin-like_C"/>
</dbReference>
<reference evidence="7" key="1">
    <citation type="submission" date="2016-10" db="EMBL/GenBank/DDBJ databases">
        <authorList>
            <person name="Varghese N."/>
            <person name="Submissions S."/>
        </authorList>
    </citation>
    <scope>NUCLEOTIDE SEQUENCE [LARGE SCALE GENOMIC DNA]</scope>
    <source>
        <strain evidence="7">DSM 3384</strain>
    </source>
</reference>
<dbReference type="EC" id="2.7.13.3" evidence="2"/>
<dbReference type="AlphaFoldDB" id="A0A1H2JL78"/>
<dbReference type="PROSITE" id="PS50109">
    <property type="entry name" value="HIS_KIN"/>
    <property type="match status" value="1"/>
</dbReference>
<comment type="catalytic activity">
    <reaction evidence="1">
        <text>ATP + protein L-histidine = ADP + protein N-phospho-L-histidine.</text>
        <dbReference type="EC" id="2.7.13.3"/>
    </reaction>
</comment>
<dbReference type="Gene3D" id="3.30.450.40">
    <property type="match status" value="1"/>
</dbReference>
<dbReference type="InterPro" id="IPR036890">
    <property type="entry name" value="HATPase_C_sf"/>
</dbReference>
<organism evidence="6 7">
    <name type="scientific">Desulfobacula phenolica</name>
    <dbReference type="NCBI Taxonomy" id="90732"/>
    <lineage>
        <taxon>Bacteria</taxon>
        <taxon>Pseudomonadati</taxon>
        <taxon>Thermodesulfobacteriota</taxon>
        <taxon>Desulfobacteria</taxon>
        <taxon>Desulfobacterales</taxon>
        <taxon>Desulfobacteraceae</taxon>
        <taxon>Desulfobacula</taxon>
    </lineage>
</organism>
<dbReference type="Gene3D" id="1.10.287.130">
    <property type="match status" value="1"/>
</dbReference>
<feature type="domain" description="HDOD" evidence="5">
    <location>
        <begin position="16"/>
        <end position="211"/>
    </location>
</feature>
<evidence type="ECO:0000259" key="5">
    <source>
        <dbReference type="PROSITE" id="PS51833"/>
    </source>
</evidence>
<evidence type="ECO:0000256" key="3">
    <source>
        <dbReference type="ARBA" id="ARBA00022553"/>
    </source>
</evidence>
<dbReference type="PANTHER" id="PTHR33525">
    <property type="match status" value="1"/>
</dbReference>
<dbReference type="InterPro" id="IPR003607">
    <property type="entry name" value="HD/PDEase_dom"/>
</dbReference>
<dbReference type="PANTHER" id="PTHR33525:SF3">
    <property type="entry name" value="RIBONUCLEASE Y"/>
    <property type="match status" value="1"/>
</dbReference>
<proteinExistence type="predicted"/>
<dbReference type="Gene3D" id="3.30.565.10">
    <property type="entry name" value="Histidine kinase-like ATPase, C-terminal domain"/>
    <property type="match status" value="1"/>
</dbReference>
<dbReference type="InterPro" id="IPR029016">
    <property type="entry name" value="GAF-like_dom_sf"/>
</dbReference>
<dbReference type="Proteomes" id="UP000199608">
    <property type="component" value="Unassembled WGS sequence"/>
</dbReference>
<dbReference type="PROSITE" id="PS51833">
    <property type="entry name" value="HDOD"/>
    <property type="match status" value="1"/>
</dbReference>
<dbReference type="RefSeq" id="WP_092237379.1">
    <property type="nucleotide sequence ID" value="NZ_FNLL01000013.1"/>
</dbReference>
<dbReference type="InterPro" id="IPR013976">
    <property type="entry name" value="HDOD"/>
</dbReference>
<dbReference type="CDD" id="cd00082">
    <property type="entry name" value="HisKA"/>
    <property type="match status" value="1"/>
</dbReference>
<protein>
    <recommendedName>
        <fullName evidence="2">histidine kinase</fullName>
        <ecNumber evidence="2">2.7.13.3</ecNumber>
    </recommendedName>
</protein>
<dbReference type="GO" id="GO:0000155">
    <property type="term" value="F:phosphorelay sensor kinase activity"/>
    <property type="evidence" value="ECO:0007669"/>
    <property type="project" value="InterPro"/>
</dbReference>
<keyword evidence="7" id="KW-1185">Reference proteome</keyword>
<feature type="domain" description="Histidine kinase" evidence="4">
    <location>
        <begin position="481"/>
        <end position="705"/>
    </location>
</feature>
<dbReference type="CDD" id="cd00077">
    <property type="entry name" value="HDc"/>
    <property type="match status" value="1"/>
</dbReference>
<dbReference type="EMBL" id="FNLL01000013">
    <property type="protein sequence ID" value="SDU57210.1"/>
    <property type="molecule type" value="Genomic_DNA"/>
</dbReference>
<dbReference type="SMART" id="SM00387">
    <property type="entry name" value="HATPase_c"/>
    <property type="match status" value="1"/>
</dbReference>
<gene>
    <name evidence="6" type="ORF">SAMN04487931_11376</name>
</gene>
<dbReference type="PRINTS" id="PR00344">
    <property type="entry name" value="BCTRLSENSOR"/>
</dbReference>
<evidence type="ECO:0000259" key="4">
    <source>
        <dbReference type="PROSITE" id="PS50109"/>
    </source>
</evidence>
<evidence type="ECO:0000256" key="2">
    <source>
        <dbReference type="ARBA" id="ARBA00012438"/>
    </source>
</evidence>
<evidence type="ECO:0000313" key="7">
    <source>
        <dbReference type="Proteomes" id="UP000199608"/>
    </source>
</evidence>
<keyword evidence="3" id="KW-0597">Phosphoprotein</keyword>
<dbReference type="InterPro" id="IPR052340">
    <property type="entry name" value="RNase_Y/CdgJ"/>
</dbReference>
<sequence>MKQTNIFEKIKQSNTLPQLPQVMLRLIKACNSGKTSIDELAEIISTDPSLTSRLLQIIGSPYINLPKAVNSIKNAVVYLGVDTIRNMAISTSAMRFFNVSKIVPEFDIGRFWYHSYKCGVIAKKIALENNFSDPDEFFLAGLLHDIGRLVLLQNFPDDYKTVLQTTPNEKQILAAEMEMFGADTPQVSAWLFRQWNLNPLIADAVLFINEPIEQIKSALFHVKVVFISNILAGRTAVLEKIPDIICLTDIPRTGLEQIAVEAEQEVFDMAKSLGINSDYVQDNDCEESLTCEIKDLSLFFGTLRNLLQARDVDSVLDVAQNGFKIIFNVPRMFYFFLDEKKNMLTGGCSSNDKANKIIKSIALPISNTSSLVVKCLKENTVQNSLKQTPYQKLAISDTQLIRLLEAKGMYCIPICSSKTTSGIMVLGVDAATAKTLDDNSGLVRLFSQQTGVCIQSIRFYNDYAVNIHEKKMQAYSTLTDKVIHEINNPIAIIKNYIQTLGLKLPDKHPVQKDLCVINEEMIRVAGLLDKLGSFSSPKIDGFEPVDINQLCLGILEILKKSILLPKQIEADILVDPEMPRVKTDRNGLKQVFINLIKNAAEAMNTGGKITVTTRFLSDSAKIMIDEKKRIPGSVEIVISDDGPGIDETIKETLFEPYTTTKTGTANAGLGLAIVHSIVKELNGKITCKTKPGKGTFFIIILPVISSKMKQG</sequence>